<feature type="signal peptide" evidence="4">
    <location>
        <begin position="1"/>
        <end position="19"/>
    </location>
</feature>
<dbReference type="InterPro" id="IPR033121">
    <property type="entry name" value="PEPTIDASE_A1"/>
</dbReference>
<evidence type="ECO:0000256" key="4">
    <source>
        <dbReference type="SAM" id="SignalP"/>
    </source>
</evidence>
<dbReference type="PANTHER" id="PTHR47966:SF51">
    <property type="entry name" value="BETA-SITE APP-CLEAVING ENZYME, ISOFORM A-RELATED"/>
    <property type="match status" value="1"/>
</dbReference>
<comment type="similarity">
    <text evidence="1 3">Belongs to the peptidase A1 family.</text>
</comment>
<dbReference type="Pfam" id="PF00026">
    <property type="entry name" value="Asp"/>
    <property type="match status" value="1"/>
</dbReference>
<dbReference type="EMBL" id="ML769572">
    <property type="protein sequence ID" value="KAE9393412.1"/>
    <property type="molecule type" value="Genomic_DNA"/>
</dbReference>
<dbReference type="PROSITE" id="PS00141">
    <property type="entry name" value="ASP_PROTEASE"/>
    <property type="match status" value="1"/>
</dbReference>
<gene>
    <name evidence="6" type="ORF">BT96DRAFT_999450</name>
</gene>
<keyword evidence="2 3" id="KW-0064">Aspartyl protease</keyword>
<name>A0A6A4H5E4_9AGAR</name>
<dbReference type="CDD" id="cd05471">
    <property type="entry name" value="pepsin_like"/>
    <property type="match status" value="1"/>
</dbReference>
<dbReference type="OrthoDB" id="660550at2759"/>
<dbReference type="GO" id="GO:0004190">
    <property type="term" value="F:aspartic-type endopeptidase activity"/>
    <property type="evidence" value="ECO:0007669"/>
    <property type="project" value="UniProtKB-KW"/>
</dbReference>
<proteinExistence type="inferred from homology"/>
<sequence>MFSTTSLLVFVTLALSISATTDTPAAIYSLPLRRIQNITSGHNLVQSGLNRVQNFRNAIATREIWPFGVGASASTYDLIVDSGSFQHMGQFQECFFRYYQLLDFPTAQIPGHSVSVTYGSGSFSGTEWIDEVTLTSSLVIQISIHRLGPDDGTEDTVSGVGIVPTVTDNLLAQGTISQAVVGVSFEPTTSQEVTNGALDFGGVDSSKIIGNVTYTPATSAIANHWGITQSVSYNGVTIATNQQGIVDTGTTLLYMATSTFNSYIKATGGVLDDNTGLYKITAAQLAALKPLVFTIGGTDFPLPANGQIWPRSLNADIGGTANGIYLVAGDAGSLSNATGLIDFEFINGYVFLERFYSVFDTTNNRVGFATTPFTNATTN</sequence>
<dbReference type="InterPro" id="IPR021109">
    <property type="entry name" value="Peptidase_aspartic_dom_sf"/>
</dbReference>
<dbReference type="GO" id="GO:0006508">
    <property type="term" value="P:proteolysis"/>
    <property type="evidence" value="ECO:0007669"/>
    <property type="project" value="UniProtKB-KW"/>
</dbReference>
<dbReference type="AlphaFoldDB" id="A0A6A4H5E4"/>
<evidence type="ECO:0000256" key="1">
    <source>
        <dbReference type="ARBA" id="ARBA00007447"/>
    </source>
</evidence>
<evidence type="ECO:0000313" key="6">
    <source>
        <dbReference type="EMBL" id="KAE9393412.1"/>
    </source>
</evidence>
<feature type="domain" description="Peptidase A1" evidence="5">
    <location>
        <begin position="63"/>
        <end position="369"/>
    </location>
</feature>
<keyword evidence="4" id="KW-0732">Signal</keyword>
<dbReference type="InterPro" id="IPR001461">
    <property type="entry name" value="Aspartic_peptidase_A1"/>
</dbReference>
<dbReference type="PRINTS" id="PR00792">
    <property type="entry name" value="PEPSIN"/>
</dbReference>
<evidence type="ECO:0000256" key="2">
    <source>
        <dbReference type="ARBA" id="ARBA00022750"/>
    </source>
</evidence>
<organism evidence="6 7">
    <name type="scientific">Gymnopus androsaceus JB14</name>
    <dbReference type="NCBI Taxonomy" id="1447944"/>
    <lineage>
        <taxon>Eukaryota</taxon>
        <taxon>Fungi</taxon>
        <taxon>Dikarya</taxon>
        <taxon>Basidiomycota</taxon>
        <taxon>Agaricomycotina</taxon>
        <taxon>Agaricomycetes</taxon>
        <taxon>Agaricomycetidae</taxon>
        <taxon>Agaricales</taxon>
        <taxon>Marasmiineae</taxon>
        <taxon>Omphalotaceae</taxon>
        <taxon>Gymnopus</taxon>
    </lineage>
</organism>
<dbReference type="Gene3D" id="2.40.70.10">
    <property type="entry name" value="Acid Proteases"/>
    <property type="match status" value="2"/>
</dbReference>
<evidence type="ECO:0000256" key="3">
    <source>
        <dbReference type="RuleBase" id="RU000454"/>
    </source>
</evidence>
<dbReference type="PANTHER" id="PTHR47966">
    <property type="entry name" value="BETA-SITE APP-CLEAVING ENZYME, ISOFORM A-RELATED"/>
    <property type="match status" value="1"/>
</dbReference>
<evidence type="ECO:0000313" key="7">
    <source>
        <dbReference type="Proteomes" id="UP000799118"/>
    </source>
</evidence>
<accession>A0A6A4H5E4</accession>
<keyword evidence="3" id="KW-0378">Hydrolase</keyword>
<dbReference type="Proteomes" id="UP000799118">
    <property type="component" value="Unassembled WGS sequence"/>
</dbReference>
<reference evidence="6" key="1">
    <citation type="journal article" date="2019" name="Environ. Microbiol.">
        <title>Fungal ecological strategies reflected in gene transcription - a case study of two litter decomposers.</title>
        <authorList>
            <person name="Barbi F."/>
            <person name="Kohler A."/>
            <person name="Barry K."/>
            <person name="Baskaran P."/>
            <person name="Daum C."/>
            <person name="Fauchery L."/>
            <person name="Ihrmark K."/>
            <person name="Kuo A."/>
            <person name="LaButti K."/>
            <person name="Lipzen A."/>
            <person name="Morin E."/>
            <person name="Grigoriev I.V."/>
            <person name="Henrissat B."/>
            <person name="Lindahl B."/>
            <person name="Martin F."/>
        </authorList>
    </citation>
    <scope>NUCLEOTIDE SEQUENCE</scope>
    <source>
        <strain evidence="6">JB14</strain>
    </source>
</reference>
<protein>
    <submittedName>
        <fullName evidence="6">Acid protease</fullName>
    </submittedName>
</protein>
<dbReference type="PROSITE" id="PS51767">
    <property type="entry name" value="PEPTIDASE_A1"/>
    <property type="match status" value="1"/>
</dbReference>
<keyword evidence="7" id="KW-1185">Reference proteome</keyword>
<keyword evidence="3 6" id="KW-0645">Protease</keyword>
<dbReference type="SUPFAM" id="SSF50630">
    <property type="entry name" value="Acid proteases"/>
    <property type="match status" value="1"/>
</dbReference>
<evidence type="ECO:0000259" key="5">
    <source>
        <dbReference type="PROSITE" id="PS51767"/>
    </source>
</evidence>
<dbReference type="InterPro" id="IPR034164">
    <property type="entry name" value="Pepsin-like_dom"/>
</dbReference>
<feature type="chain" id="PRO_5025464815" evidence="4">
    <location>
        <begin position="20"/>
        <end position="379"/>
    </location>
</feature>
<dbReference type="InterPro" id="IPR001969">
    <property type="entry name" value="Aspartic_peptidase_AS"/>
</dbReference>